<evidence type="ECO:0000313" key="6">
    <source>
        <dbReference type="Proteomes" id="UP001497525"/>
    </source>
</evidence>
<evidence type="ECO:0000256" key="2">
    <source>
        <dbReference type="PROSITE-ProRule" id="PRU00059"/>
    </source>
</evidence>
<comment type="caution">
    <text evidence="5">The sequence shown here is derived from an EMBL/GenBank/DDBJ whole genome shotgun (WGS) entry which is preliminary data.</text>
</comment>
<dbReference type="EMBL" id="CAXLJL010000268">
    <property type="protein sequence ID" value="CAL5135848.1"/>
    <property type="molecule type" value="Genomic_DNA"/>
</dbReference>
<proteinExistence type="predicted"/>
<evidence type="ECO:0000259" key="4">
    <source>
        <dbReference type="PROSITE" id="PS01180"/>
    </source>
</evidence>
<dbReference type="InterPro" id="IPR000859">
    <property type="entry name" value="CUB_dom"/>
</dbReference>
<organism evidence="5 6">
    <name type="scientific">Calicophoron daubneyi</name>
    <name type="common">Rumen fluke</name>
    <name type="synonym">Paramphistomum daubneyi</name>
    <dbReference type="NCBI Taxonomy" id="300641"/>
    <lineage>
        <taxon>Eukaryota</taxon>
        <taxon>Metazoa</taxon>
        <taxon>Spiralia</taxon>
        <taxon>Lophotrochozoa</taxon>
        <taxon>Platyhelminthes</taxon>
        <taxon>Trematoda</taxon>
        <taxon>Digenea</taxon>
        <taxon>Plagiorchiida</taxon>
        <taxon>Pronocephalata</taxon>
        <taxon>Paramphistomoidea</taxon>
        <taxon>Paramphistomidae</taxon>
        <taxon>Calicophoron</taxon>
    </lineage>
</organism>
<accession>A0AAV2TEP6</accession>
<feature type="signal peptide" evidence="3">
    <location>
        <begin position="1"/>
        <end position="24"/>
    </location>
</feature>
<name>A0AAV2TEP6_CALDB</name>
<feature type="domain" description="CUB" evidence="4">
    <location>
        <begin position="144"/>
        <end position="255"/>
    </location>
</feature>
<sequence>MGAERMAIFFVVVFLVLCIFPCRGIEDVPCGGVVQVTYGDQLDLPSLKYPVKKGPCGWKFVADESLSLALLIYAIQYPRNSKEHYFISREKPNVNGSLTYGSLAGSLIRSEGNTIYLDYYAPSYSAEDKFTILFFQTAVPGRKCGGEVDVSRTGTLYAPGVWNVTERTTTCFWKFKSKEDKKMEMNFFYFQMDLDCEKEYLKLYPNPDDKPHEFTRYCASKGPGVYISPTNVIGVEYYSNILGYFAGFGMKFKPVS</sequence>
<reference evidence="5" key="1">
    <citation type="submission" date="2024-06" db="EMBL/GenBank/DDBJ databases">
        <authorList>
            <person name="Liu X."/>
            <person name="Lenzi L."/>
            <person name="Haldenby T S."/>
            <person name="Uol C."/>
        </authorList>
    </citation>
    <scope>NUCLEOTIDE SEQUENCE</scope>
</reference>
<dbReference type="PROSITE" id="PS01180">
    <property type="entry name" value="CUB"/>
    <property type="match status" value="1"/>
</dbReference>
<comment type="caution">
    <text evidence="2">Lacks conserved residue(s) required for the propagation of feature annotation.</text>
</comment>
<gene>
    <name evidence="5" type="ORF">CDAUBV1_LOCUS9959</name>
</gene>
<dbReference type="Gene3D" id="2.60.120.290">
    <property type="entry name" value="Spermadhesin, CUB domain"/>
    <property type="match status" value="1"/>
</dbReference>
<dbReference type="SMART" id="SM00042">
    <property type="entry name" value="CUB"/>
    <property type="match status" value="1"/>
</dbReference>
<feature type="disulfide bond" evidence="2">
    <location>
        <begin position="144"/>
        <end position="171"/>
    </location>
</feature>
<evidence type="ECO:0000313" key="5">
    <source>
        <dbReference type="EMBL" id="CAL5135848.1"/>
    </source>
</evidence>
<evidence type="ECO:0000256" key="1">
    <source>
        <dbReference type="ARBA" id="ARBA00023157"/>
    </source>
</evidence>
<dbReference type="SUPFAM" id="SSF49854">
    <property type="entry name" value="Spermadhesin, CUB domain"/>
    <property type="match status" value="1"/>
</dbReference>
<keyword evidence="3" id="KW-0732">Signal</keyword>
<protein>
    <recommendedName>
        <fullName evidence="4">CUB domain-containing protein</fullName>
    </recommendedName>
</protein>
<dbReference type="InterPro" id="IPR035914">
    <property type="entry name" value="Sperma_CUB_dom_sf"/>
</dbReference>
<dbReference type="CDD" id="cd00041">
    <property type="entry name" value="CUB"/>
    <property type="match status" value="1"/>
</dbReference>
<evidence type="ECO:0000256" key="3">
    <source>
        <dbReference type="SAM" id="SignalP"/>
    </source>
</evidence>
<keyword evidence="1 2" id="KW-1015">Disulfide bond</keyword>
<dbReference type="Pfam" id="PF00431">
    <property type="entry name" value="CUB"/>
    <property type="match status" value="1"/>
</dbReference>
<dbReference type="AlphaFoldDB" id="A0AAV2TEP6"/>
<feature type="chain" id="PRO_5043427486" description="CUB domain-containing protein" evidence="3">
    <location>
        <begin position="25"/>
        <end position="256"/>
    </location>
</feature>
<dbReference type="Proteomes" id="UP001497525">
    <property type="component" value="Unassembled WGS sequence"/>
</dbReference>